<dbReference type="AlphaFoldDB" id="X8DYZ9"/>
<keyword evidence="4" id="KW-0411">Iron-sulfur</keyword>
<protein>
    <submittedName>
        <fullName evidence="6">Putative nitrate reductase alpha subunit</fullName>
    </submittedName>
</protein>
<comment type="caution">
    <text evidence="6">The sequence shown here is derived from an EMBL/GenBank/DDBJ whole genome shotgun (WGS) entry which is preliminary data.</text>
</comment>
<evidence type="ECO:0000259" key="5">
    <source>
        <dbReference type="PROSITE" id="PS51669"/>
    </source>
</evidence>
<dbReference type="PROSITE" id="PS00551">
    <property type="entry name" value="MOLYBDOPTERIN_PROK_1"/>
    <property type="match status" value="1"/>
</dbReference>
<dbReference type="SUPFAM" id="SSF53706">
    <property type="entry name" value="Formate dehydrogenase/DMSO reductase, domains 1-3"/>
    <property type="match status" value="1"/>
</dbReference>
<dbReference type="PROSITE" id="PS51669">
    <property type="entry name" value="4FE4S_MOW_BIS_MGD"/>
    <property type="match status" value="1"/>
</dbReference>
<dbReference type="Gene3D" id="3.40.50.12440">
    <property type="match status" value="1"/>
</dbReference>
<dbReference type="GO" id="GO:0051539">
    <property type="term" value="F:4 iron, 4 sulfur cluster binding"/>
    <property type="evidence" value="ECO:0007669"/>
    <property type="project" value="UniProtKB-KW"/>
</dbReference>
<dbReference type="PANTHER" id="PTHR43105">
    <property type="entry name" value="RESPIRATORY NITRATE REDUCTASE"/>
    <property type="match status" value="1"/>
</dbReference>
<dbReference type="EMBL" id="JAOB01000011">
    <property type="protein sequence ID" value="EUA73216.1"/>
    <property type="molecule type" value="Genomic_DNA"/>
</dbReference>
<name>X8DYZ9_MYCXE</name>
<evidence type="ECO:0000256" key="1">
    <source>
        <dbReference type="ARBA" id="ARBA00022485"/>
    </source>
</evidence>
<dbReference type="PANTHER" id="PTHR43105:SF2">
    <property type="entry name" value="RESPIRATORY NITRATE REDUCTASE 2 ALPHA CHAIN"/>
    <property type="match status" value="1"/>
</dbReference>
<dbReference type="GO" id="GO:0016491">
    <property type="term" value="F:oxidoreductase activity"/>
    <property type="evidence" value="ECO:0007669"/>
    <property type="project" value="InterPro"/>
</dbReference>
<organism evidence="6">
    <name type="scientific">Mycobacterium xenopi 4042</name>
    <dbReference type="NCBI Taxonomy" id="1299334"/>
    <lineage>
        <taxon>Bacteria</taxon>
        <taxon>Bacillati</taxon>
        <taxon>Actinomycetota</taxon>
        <taxon>Actinomycetes</taxon>
        <taxon>Mycobacteriales</taxon>
        <taxon>Mycobacteriaceae</taxon>
        <taxon>Mycobacterium</taxon>
    </lineage>
</organism>
<dbReference type="GO" id="GO:0016020">
    <property type="term" value="C:membrane"/>
    <property type="evidence" value="ECO:0007669"/>
    <property type="project" value="TreeGrafter"/>
</dbReference>
<gene>
    <name evidence="6" type="ORF">I553_9372</name>
</gene>
<feature type="domain" description="4Fe-4S Mo/W bis-MGD-type" evidence="5">
    <location>
        <begin position="53"/>
        <end position="118"/>
    </location>
</feature>
<dbReference type="GO" id="GO:0046872">
    <property type="term" value="F:metal ion binding"/>
    <property type="evidence" value="ECO:0007669"/>
    <property type="project" value="UniProtKB-KW"/>
</dbReference>
<proteinExistence type="predicted"/>
<keyword evidence="2" id="KW-0479">Metal-binding</keyword>
<evidence type="ECO:0000313" key="6">
    <source>
        <dbReference type="EMBL" id="EUA73216.1"/>
    </source>
</evidence>
<evidence type="ECO:0000256" key="2">
    <source>
        <dbReference type="ARBA" id="ARBA00022723"/>
    </source>
</evidence>
<dbReference type="InterPro" id="IPR027467">
    <property type="entry name" value="MopterinOxRdtase_cofactor_BS"/>
</dbReference>
<reference evidence="6" key="1">
    <citation type="submission" date="2014-01" db="EMBL/GenBank/DDBJ databases">
        <authorList>
            <person name="Brown-Elliot B."/>
            <person name="Wallace R."/>
            <person name="Lenaerts A."/>
            <person name="Ordway D."/>
            <person name="DeGroote M.A."/>
            <person name="Parker T."/>
            <person name="Sizemore C."/>
            <person name="Tallon L.J."/>
            <person name="Sadzewicz L.K."/>
            <person name="Sengamalay N."/>
            <person name="Fraser C.M."/>
            <person name="Hine E."/>
            <person name="Shefchek K.A."/>
            <person name="Das S.P."/>
            <person name="Tettelin H."/>
        </authorList>
    </citation>
    <scope>NUCLEOTIDE SEQUENCE [LARGE SCALE GENOMIC DNA]</scope>
    <source>
        <strain evidence="6">4042</strain>
    </source>
</reference>
<dbReference type="InterPro" id="IPR050123">
    <property type="entry name" value="Prok_molybdopt-oxidoreductase"/>
</dbReference>
<dbReference type="InterPro" id="IPR006963">
    <property type="entry name" value="Mopterin_OxRdtase_4Fe-4S_dom"/>
</dbReference>
<evidence type="ECO:0000256" key="4">
    <source>
        <dbReference type="ARBA" id="ARBA00023014"/>
    </source>
</evidence>
<sequence length="170" mass="18544">MTVTPQVGGPLEELLERCGRFFTPGEISKDLRTVTRRGGRDADVFYRDRWSHDKVVRSTHGVNCTGSCSWKIYVKDGIITWETQQTDYPSVGPTGRSTSRAAVPAAHRFPGTAIHRPGSATRTRARCSCRCSGKPRPASATRCWHGPTSRPTRSAAAATSKLAARVAWSG</sequence>
<accession>X8DYZ9</accession>
<keyword evidence="1" id="KW-0004">4Fe-4S</keyword>
<keyword evidence="3" id="KW-0408">Iron</keyword>
<evidence type="ECO:0000256" key="3">
    <source>
        <dbReference type="ARBA" id="ARBA00023004"/>
    </source>
</evidence>